<organism evidence="1 2">
    <name type="scientific">Luteimonas fraxinea</name>
    <dbReference type="NCBI Taxonomy" id="2901869"/>
    <lineage>
        <taxon>Bacteria</taxon>
        <taxon>Pseudomonadati</taxon>
        <taxon>Pseudomonadota</taxon>
        <taxon>Gammaproteobacteria</taxon>
        <taxon>Lysobacterales</taxon>
        <taxon>Lysobacteraceae</taxon>
        <taxon>Luteimonas</taxon>
    </lineage>
</organism>
<name>A0ABS8UEX8_9GAMM</name>
<keyword evidence="2" id="KW-1185">Reference proteome</keyword>
<comment type="caution">
    <text evidence="1">The sequence shown here is derived from an EMBL/GenBank/DDBJ whole genome shotgun (WGS) entry which is preliminary data.</text>
</comment>
<proteinExistence type="predicted"/>
<dbReference type="RefSeq" id="WP_232136020.1">
    <property type="nucleotide sequence ID" value="NZ_JAJQKU010000002.1"/>
</dbReference>
<evidence type="ECO:0000313" key="2">
    <source>
        <dbReference type="Proteomes" id="UP001430360"/>
    </source>
</evidence>
<sequence length="143" mass="15966">MNTRTRNRLQARDAAYLRIHAWLRDNPQAHTVAEIAVATNDDADIHRTGIALSQMARCAYVVRTGSTKTGWRYRVGDVAPRTFRDTRTVTASRPATTTSSRAPSLDQQRDRIAADIAAFEARGGRIQRLGVTQLFRQSRAAND</sequence>
<dbReference type="EMBL" id="JAJQKU010000002">
    <property type="protein sequence ID" value="MCD9097075.1"/>
    <property type="molecule type" value="Genomic_DNA"/>
</dbReference>
<protein>
    <submittedName>
        <fullName evidence="1">Uncharacterized protein</fullName>
    </submittedName>
</protein>
<reference evidence="1" key="2">
    <citation type="journal article" date="2022" name="Syst. Appl. Microbiol.">
        <title>Physiological and genomic characterisation of Luteimonas fraxinea sp. nov., a bacterial species associated with trees tolerant to ash dieback.</title>
        <authorList>
            <person name="Ulrich K."/>
            <person name="Becker R."/>
            <person name="Behrendt U."/>
            <person name="Kube M."/>
            <person name="Schneck V."/>
            <person name="Ulrich A."/>
        </authorList>
    </citation>
    <scope>NUCLEOTIDE SEQUENCE</scope>
    <source>
        <strain evidence="1">A1P009</strain>
    </source>
</reference>
<dbReference type="Proteomes" id="UP001430360">
    <property type="component" value="Unassembled WGS sequence"/>
</dbReference>
<evidence type="ECO:0000313" key="1">
    <source>
        <dbReference type="EMBL" id="MCD9097075.1"/>
    </source>
</evidence>
<accession>A0ABS8UEX8</accession>
<gene>
    <name evidence="1" type="ORF">LTT95_09000</name>
</gene>
<reference evidence="1" key="1">
    <citation type="submission" date="2021-12" db="EMBL/GenBank/DDBJ databases">
        <authorList>
            <person name="Ulrich A."/>
        </authorList>
    </citation>
    <scope>NUCLEOTIDE SEQUENCE</scope>
    <source>
        <strain evidence="1">A1P009</strain>
    </source>
</reference>